<evidence type="ECO:0000313" key="2">
    <source>
        <dbReference type="Proteomes" id="UP001500618"/>
    </source>
</evidence>
<comment type="caution">
    <text evidence="1">The sequence shown here is derived from an EMBL/GenBank/DDBJ whole genome shotgun (WGS) entry which is preliminary data.</text>
</comment>
<dbReference type="Proteomes" id="UP001500618">
    <property type="component" value="Unassembled WGS sequence"/>
</dbReference>
<dbReference type="Pfam" id="PF21863">
    <property type="entry name" value="HTH_67"/>
    <property type="match status" value="1"/>
</dbReference>
<dbReference type="EMBL" id="BAAANY010000020">
    <property type="protein sequence ID" value="GAA1693483.1"/>
    <property type="molecule type" value="Genomic_DNA"/>
</dbReference>
<accession>A0ABN2HTW6</accession>
<gene>
    <name evidence="1" type="ORF">GCM10009765_48440</name>
</gene>
<keyword evidence="2" id="KW-1185">Reference proteome</keyword>
<organism evidence="1 2">
    <name type="scientific">Fodinicola feengrottensis</name>
    <dbReference type="NCBI Taxonomy" id="435914"/>
    <lineage>
        <taxon>Bacteria</taxon>
        <taxon>Bacillati</taxon>
        <taxon>Actinomycetota</taxon>
        <taxon>Actinomycetes</taxon>
        <taxon>Mycobacteriales</taxon>
        <taxon>Fodinicola</taxon>
    </lineage>
</organism>
<protein>
    <submittedName>
        <fullName evidence="1">Uncharacterized protein</fullName>
    </submittedName>
</protein>
<proteinExistence type="predicted"/>
<sequence>MFGMPSILACRTCDHVGMSITLDVSRSTAASLVRVGGRFMTGDQLATAARAQLIPTTGLYFRGRIGAVGEVPSPVATSLLGIFPHWLVERIWAETAAFPAAAAVSAYAGACTSWGAEALSGLERADQVVEVAEKVIDRAESTALPLFAGWRAAHRPAAGPGRAGYALMLLRELRGGLHFAALRAAGLDIPIAVIGDPTGGLPRLRQTDWRPEEIEQLQRRASTVPDFQRRWNAAEETTSVAFAGCLAVLTETELTELAELIIEADRISVNT</sequence>
<evidence type="ECO:0000313" key="1">
    <source>
        <dbReference type="EMBL" id="GAA1693483.1"/>
    </source>
</evidence>
<reference evidence="1 2" key="1">
    <citation type="journal article" date="2019" name="Int. J. Syst. Evol. Microbiol.">
        <title>The Global Catalogue of Microorganisms (GCM) 10K type strain sequencing project: providing services to taxonomists for standard genome sequencing and annotation.</title>
        <authorList>
            <consortium name="The Broad Institute Genomics Platform"/>
            <consortium name="The Broad Institute Genome Sequencing Center for Infectious Disease"/>
            <person name="Wu L."/>
            <person name="Ma J."/>
        </authorList>
    </citation>
    <scope>NUCLEOTIDE SEQUENCE [LARGE SCALE GENOMIC DNA]</scope>
    <source>
        <strain evidence="1 2">JCM 14718</strain>
    </source>
</reference>
<dbReference type="InterPro" id="IPR054058">
    <property type="entry name" value="HTH_67"/>
</dbReference>
<name>A0ABN2HTW6_9ACTN</name>